<dbReference type="InParanoid" id="A0A251VR15"/>
<dbReference type="Proteomes" id="UP000215914">
    <property type="component" value="Chromosome 1"/>
</dbReference>
<accession>A0A251VR15</accession>
<gene>
    <name evidence="1" type="ORF">HannXRQ_Chr01g0019401</name>
</gene>
<dbReference type="AlphaFoldDB" id="A0A251VR15"/>
<reference evidence="2" key="1">
    <citation type="journal article" date="2017" name="Nature">
        <title>The sunflower genome provides insights into oil metabolism, flowering and Asterid evolution.</title>
        <authorList>
            <person name="Badouin H."/>
            <person name="Gouzy J."/>
            <person name="Grassa C.J."/>
            <person name="Murat F."/>
            <person name="Staton S.E."/>
            <person name="Cottret L."/>
            <person name="Lelandais-Briere C."/>
            <person name="Owens G.L."/>
            <person name="Carrere S."/>
            <person name="Mayjonade B."/>
            <person name="Legrand L."/>
            <person name="Gill N."/>
            <person name="Kane N.C."/>
            <person name="Bowers J.E."/>
            <person name="Hubner S."/>
            <person name="Bellec A."/>
            <person name="Berard A."/>
            <person name="Berges H."/>
            <person name="Blanchet N."/>
            <person name="Boniface M.C."/>
            <person name="Brunel D."/>
            <person name="Catrice O."/>
            <person name="Chaidir N."/>
            <person name="Claudel C."/>
            <person name="Donnadieu C."/>
            <person name="Faraut T."/>
            <person name="Fievet G."/>
            <person name="Helmstetter N."/>
            <person name="King M."/>
            <person name="Knapp S.J."/>
            <person name="Lai Z."/>
            <person name="Le Paslier M.C."/>
            <person name="Lippi Y."/>
            <person name="Lorenzon L."/>
            <person name="Mandel J.R."/>
            <person name="Marage G."/>
            <person name="Marchand G."/>
            <person name="Marquand E."/>
            <person name="Bret-Mestries E."/>
            <person name="Morien E."/>
            <person name="Nambeesan S."/>
            <person name="Nguyen T."/>
            <person name="Pegot-Espagnet P."/>
            <person name="Pouilly N."/>
            <person name="Raftis F."/>
            <person name="Sallet E."/>
            <person name="Schiex T."/>
            <person name="Thomas J."/>
            <person name="Vandecasteele C."/>
            <person name="Vares D."/>
            <person name="Vear F."/>
            <person name="Vautrin S."/>
            <person name="Crespi M."/>
            <person name="Mangin B."/>
            <person name="Burke J.M."/>
            <person name="Salse J."/>
            <person name="Munos S."/>
            <person name="Vincourt P."/>
            <person name="Rieseberg L.H."/>
            <person name="Langlade N.B."/>
        </authorList>
    </citation>
    <scope>NUCLEOTIDE SEQUENCE [LARGE SCALE GENOMIC DNA]</scope>
    <source>
        <strain evidence="2">cv. SF193</strain>
    </source>
</reference>
<evidence type="ECO:0000313" key="1">
    <source>
        <dbReference type="EMBL" id="OTG37492.1"/>
    </source>
</evidence>
<name>A0A251VR15_HELAN</name>
<sequence>MVTDGGLTEDDLGLHCKPYWWWFIFVVRRNLQRFVRWLWLRFRITENIHHLLNVVAIVAAAKGH</sequence>
<keyword evidence="2" id="KW-1185">Reference proteome</keyword>
<evidence type="ECO:0000313" key="2">
    <source>
        <dbReference type="Proteomes" id="UP000215914"/>
    </source>
</evidence>
<proteinExistence type="predicted"/>
<organism evidence="1 2">
    <name type="scientific">Helianthus annuus</name>
    <name type="common">Common sunflower</name>
    <dbReference type="NCBI Taxonomy" id="4232"/>
    <lineage>
        <taxon>Eukaryota</taxon>
        <taxon>Viridiplantae</taxon>
        <taxon>Streptophyta</taxon>
        <taxon>Embryophyta</taxon>
        <taxon>Tracheophyta</taxon>
        <taxon>Spermatophyta</taxon>
        <taxon>Magnoliopsida</taxon>
        <taxon>eudicotyledons</taxon>
        <taxon>Gunneridae</taxon>
        <taxon>Pentapetalae</taxon>
        <taxon>asterids</taxon>
        <taxon>campanulids</taxon>
        <taxon>Asterales</taxon>
        <taxon>Asteraceae</taxon>
        <taxon>Asteroideae</taxon>
        <taxon>Heliantheae alliance</taxon>
        <taxon>Heliantheae</taxon>
        <taxon>Helianthus</taxon>
    </lineage>
</organism>
<protein>
    <submittedName>
        <fullName evidence="1">Uncharacterized protein</fullName>
    </submittedName>
</protein>
<dbReference type="EMBL" id="CM007890">
    <property type="protein sequence ID" value="OTG37492.1"/>
    <property type="molecule type" value="Genomic_DNA"/>
</dbReference>